<dbReference type="EMBL" id="JPGK01000014">
    <property type="protein sequence ID" value="KGA92611.1"/>
    <property type="molecule type" value="Genomic_DNA"/>
</dbReference>
<comment type="caution">
    <text evidence="2">The sequence shown here is derived from an EMBL/GenBank/DDBJ whole genome shotgun (WGS) entry which is preliminary data.</text>
</comment>
<organism evidence="2 3">
    <name type="scientific">Leptospirillum ferriphilum</name>
    <dbReference type="NCBI Taxonomy" id="178606"/>
    <lineage>
        <taxon>Bacteria</taxon>
        <taxon>Pseudomonadati</taxon>
        <taxon>Nitrospirota</taxon>
        <taxon>Nitrospiria</taxon>
        <taxon>Nitrospirales</taxon>
        <taxon>Nitrospiraceae</taxon>
        <taxon>Leptospirillum</taxon>
    </lineage>
</organism>
<dbReference type="PATRIC" id="fig|178606.4.peg.2654"/>
<reference evidence="2 3" key="1">
    <citation type="submission" date="2014-06" db="EMBL/GenBank/DDBJ databases">
        <title>Draft genome sequence of iron oxidizing acidophile Leptospirillum ferriphilum DSM14647.</title>
        <authorList>
            <person name="Cardenas J.P."/>
            <person name="Lazcano M."/>
            <person name="Ossandon F.J."/>
            <person name="Corbett M."/>
            <person name="Holmes D.S."/>
            <person name="Watkin E."/>
        </authorList>
    </citation>
    <scope>NUCLEOTIDE SEQUENCE [LARGE SCALE GENOMIC DNA]</scope>
    <source>
        <strain evidence="2 3">DSM 14647</strain>
    </source>
</reference>
<sequence>MAPVNVKNPGESGTENAEKERVPQAQYSGKPAGLLSILLSEM</sequence>
<dbReference type="Proteomes" id="UP000029452">
    <property type="component" value="Unassembled WGS sequence"/>
</dbReference>
<accession>A0A094YHF2</accession>
<proteinExistence type="predicted"/>
<evidence type="ECO:0000313" key="2">
    <source>
        <dbReference type="EMBL" id="KGA92611.1"/>
    </source>
</evidence>
<gene>
    <name evidence="2" type="ORF">LptCag_1755</name>
</gene>
<evidence type="ECO:0000313" key="3">
    <source>
        <dbReference type="Proteomes" id="UP000029452"/>
    </source>
</evidence>
<name>A0A094YHF2_9BACT</name>
<feature type="region of interest" description="Disordered" evidence="1">
    <location>
        <begin position="1"/>
        <end position="30"/>
    </location>
</feature>
<protein>
    <submittedName>
        <fullName evidence="2">Uncharacterized protein</fullName>
    </submittedName>
</protein>
<dbReference type="AlphaFoldDB" id="A0A094YHF2"/>
<evidence type="ECO:0000256" key="1">
    <source>
        <dbReference type="SAM" id="MobiDB-lite"/>
    </source>
</evidence>